<sequence length="109" mass="12876">MNNPTEDFLTTISKRLSSRSDCKNVMYVVRIKSNTVTMFPDIYVYRSKHNRRPEDKMNILCYVQNVVKGLHVNLDVDGGIVIDDVNLQDGEYIYQSSFDNKRRKWRRLV</sequence>
<reference evidence="1" key="1">
    <citation type="journal article" date="2021" name="Proc. Natl. Acad. Sci. U.S.A.">
        <title>A Catalog of Tens of Thousands of Viruses from Human Metagenomes Reveals Hidden Associations with Chronic Diseases.</title>
        <authorList>
            <person name="Tisza M.J."/>
            <person name="Buck C.B."/>
        </authorList>
    </citation>
    <scope>NUCLEOTIDE SEQUENCE</scope>
    <source>
        <strain evidence="1">CtgN495</strain>
    </source>
</reference>
<evidence type="ECO:0000313" key="1">
    <source>
        <dbReference type="EMBL" id="DAF92162.1"/>
    </source>
</evidence>
<dbReference type="EMBL" id="BK016063">
    <property type="protein sequence ID" value="DAF92162.1"/>
    <property type="molecule type" value="Genomic_DNA"/>
</dbReference>
<name>A0A8S5UCN7_9CAUD</name>
<organism evidence="1">
    <name type="scientific">Siphoviridae sp. ctgN495</name>
    <dbReference type="NCBI Taxonomy" id="2825608"/>
    <lineage>
        <taxon>Viruses</taxon>
        <taxon>Duplodnaviria</taxon>
        <taxon>Heunggongvirae</taxon>
        <taxon>Uroviricota</taxon>
        <taxon>Caudoviricetes</taxon>
    </lineage>
</organism>
<protein>
    <submittedName>
        <fullName evidence="1">Uncharacterized protein</fullName>
    </submittedName>
</protein>
<accession>A0A8S5UCN7</accession>
<proteinExistence type="predicted"/>